<keyword evidence="3" id="KW-1185">Reference proteome</keyword>
<feature type="region of interest" description="Disordered" evidence="1">
    <location>
        <begin position="53"/>
        <end position="73"/>
    </location>
</feature>
<name>A0A8J3KW73_9ACTN</name>
<reference evidence="2 3" key="1">
    <citation type="submission" date="2021-01" db="EMBL/GenBank/DDBJ databases">
        <title>Whole genome shotgun sequence of Catellatospora coxensis NBRC 107359.</title>
        <authorList>
            <person name="Komaki H."/>
            <person name="Tamura T."/>
        </authorList>
    </citation>
    <scope>NUCLEOTIDE SEQUENCE [LARGE SCALE GENOMIC DNA]</scope>
    <source>
        <strain evidence="2 3">NBRC 107359</strain>
    </source>
</reference>
<proteinExistence type="predicted"/>
<dbReference type="EMBL" id="BONI01000035">
    <property type="protein sequence ID" value="GIG07507.1"/>
    <property type="molecule type" value="Genomic_DNA"/>
</dbReference>
<dbReference type="Proteomes" id="UP000630887">
    <property type="component" value="Unassembled WGS sequence"/>
</dbReference>
<organism evidence="2 3">
    <name type="scientific">Catellatospora coxensis</name>
    <dbReference type="NCBI Taxonomy" id="310354"/>
    <lineage>
        <taxon>Bacteria</taxon>
        <taxon>Bacillati</taxon>
        <taxon>Actinomycetota</taxon>
        <taxon>Actinomycetes</taxon>
        <taxon>Micromonosporales</taxon>
        <taxon>Micromonosporaceae</taxon>
        <taxon>Catellatospora</taxon>
    </lineage>
</organism>
<protein>
    <submittedName>
        <fullName evidence="2">Uncharacterized protein</fullName>
    </submittedName>
</protein>
<evidence type="ECO:0000313" key="3">
    <source>
        <dbReference type="Proteomes" id="UP000630887"/>
    </source>
</evidence>
<sequence length="112" mass="12836">MHKHDISRMWNFHSWTPQSTSARQAVTEQRMRYLIVRTEVRPFAPEDVNASFLDEQPLRDETASPEQRRQVAEADSLDAALQLARALASVGAVRSGRQRVKVVRLDAPRWPS</sequence>
<gene>
    <name evidence="2" type="ORF">Cco03nite_42070</name>
</gene>
<evidence type="ECO:0000313" key="2">
    <source>
        <dbReference type="EMBL" id="GIG07507.1"/>
    </source>
</evidence>
<feature type="compositionally biased region" description="Basic and acidic residues" evidence="1">
    <location>
        <begin position="56"/>
        <end position="72"/>
    </location>
</feature>
<dbReference type="AlphaFoldDB" id="A0A8J3KW73"/>
<comment type="caution">
    <text evidence="2">The sequence shown here is derived from an EMBL/GenBank/DDBJ whole genome shotgun (WGS) entry which is preliminary data.</text>
</comment>
<accession>A0A8J3KW73</accession>
<evidence type="ECO:0000256" key="1">
    <source>
        <dbReference type="SAM" id="MobiDB-lite"/>
    </source>
</evidence>